<comment type="caution">
    <text evidence="13">The sequence shown here is derived from an EMBL/GenBank/DDBJ whole genome shotgun (WGS) entry which is preliminary data.</text>
</comment>
<dbReference type="InterPro" id="IPR013328">
    <property type="entry name" value="6PGD_dom2"/>
</dbReference>
<sequence length="167" mass="18765">MGRADRPQDWDGDDLAFAEALRKAGWPCEPGGDMRARMWDKLVVNCLINPITAVLGVENGRLLEDMEALSVLRDAFEEAVRIARAEGVRLSDGLWEAALEICRKTARNRSSMLQDLDRGRKTEIDALTGALLEAAERRGVDTPVNRTLHRLVRMLERRARPETEGRS</sequence>
<dbReference type="GO" id="GO:0008677">
    <property type="term" value="F:2-dehydropantoate 2-reductase activity"/>
    <property type="evidence" value="ECO:0007669"/>
    <property type="project" value="UniProtKB-EC"/>
</dbReference>
<evidence type="ECO:0000256" key="8">
    <source>
        <dbReference type="ARBA" id="ARBA00023002"/>
    </source>
</evidence>
<feature type="domain" description="Ketopantoate reductase C-terminal" evidence="12">
    <location>
        <begin position="33"/>
        <end position="156"/>
    </location>
</feature>
<comment type="similarity">
    <text evidence="3 11">Belongs to the ketopantoate reductase family.</text>
</comment>
<dbReference type="EC" id="1.1.1.169" evidence="4 11"/>
<evidence type="ECO:0000256" key="9">
    <source>
        <dbReference type="ARBA" id="ARBA00032024"/>
    </source>
</evidence>
<evidence type="ECO:0000313" key="13">
    <source>
        <dbReference type="EMBL" id="PDO11175.1"/>
    </source>
</evidence>
<dbReference type="Proteomes" id="UP000243688">
    <property type="component" value="Unassembled WGS sequence"/>
</dbReference>
<evidence type="ECO:0000256" key="5">
    <source>
        <dbReference type="ARBA" id="ARBA00019465"/>
    </source>
</evidence>
<evidence type="ECO:0000256" key="4">
    <source>
        <dbReference type="ARBA" id="ARBA00013014"/>
    </source>
</evidence>
<dbReference type="Gene3D" id="1.10.1040.10">
    <property type="entry name" value="N-(1-d-carboxylethyl)-l-norvaline Dehydrogenase, domain 2"/>
    <property type="match status" value="1"/>
</dbReference>
<comment type="catalytic activity">
    <reaction evidence="10 11">
        <text>(R)-pantoate + NADP(+) = 2-dehydropantoate + NADPH + H(+)</text>
        <dbReference type="Rhea" id="RHEA:16233"/>
        <dbReference type="ChEBI" id="CHEBI:11561"/>
        <dbReference type="ChEBI" id="CHEBI:15378"/>
        <dbReference type="ChEBI" id="CHEBI:15980"/>
        <dbReference type="ChEBI" id="CHEBI:57783"/>
        <dbReference type="ChEBI" id="CHEBI:58349"/>
        <dbReference type="EC" id="1.1.1.169"/>
    </reaction>
</comment>
<dbReference type="InterPro" id="IPR013752">
    <property type="entry name" value="KPA_reductase"/>
</dbReference>
<evidence type="ECO:0000313" key="14">
    <source>
        <dbReference type="Proteomes" id="UP000243688"/>
    </source>
</evidence>
<evidence type="ECO:0000256" key="7">
    <source>
        <dbReference type="ARBA" id="ARBA00022857"/>
    </source>
</evidence>
<dbReference type="InterPro" id="IPR050838">
    <property type="entry name" value="Ketopantoate_reductase"/>
</dbReference>
<dbReference type="GO" id="GO:0005737">
    <property type="term" value="C:cytoplasm"/>
    <property type="evidence" value="ECO:0007669"/>
    <property type="project" value="TreeGrafter"/>
</dbReference>
<evidence type="ECO:0000256" key="1">
    <source>
        <dbReference type="ARBA" id="ARBA00002919"/>
    </source>
</evidence>
<evidence type="ECO:0000256" key="3">
    <source>
        <dbReference type="ARBA" id="ARBA00007870"/>
    </source>
</evidence>
<dbReference type="AlphaFoldDB" id="A0A2A6E2F3"/>
<dbReference type="UniPathway" id="UPA00028">
    <property type="reaction ID" value="UER00004"/>
</dbReference>
<dbReference type="EMBL" id="MOXJ01000004">
    <property type="protein sequence ID" value="PDO11175.1"/>
    <property type="molecule type" value="Genomic_DNA"/>
</dbReference>
<dbReference type="GO" id="GO:0015940">
    <property type="term" value="P:pantothenate biosynthetic process"/>
    <property type="evidence" value="ECO:0007669"/>
    <property type="project" value="UniProtKB-UniPathway"/>
</dbReference>
<keyword evidence="6 11" id="KW-0566">Pantothenate biosynthesis</keyword>
<dbReference type="GO" id="GO:0050661">
    <property type="term" value="F:NADP binding"/>
    <property type="evidence" value="ECO:0007669"/>
    <property type="project" value="TreeGrafter"/>
</dbReference>
<dbReference type="NCBIfam" id="TIGR00745">
    <property type="entry name" value="apbA_panE"/>
    <property type="match status" value="1"/>
</dbReference>
<keyword evidence="8 11" id="KW-0560">Oxidoreductase</keyword>
<evidence type="ECO:0000259" key="12">
    <source>
        <dbReference type="Pfam" id="PF08546"/>
    </source>
</evidence>
<dbReference type="Pfam" id="PF08546">
    <property type="entry name" value="ApbA_C"/>
    <property type="match status" value="1"/>
</dbReference>
<comment type="pathway">
    <text evidence="2 11">Cofactor biosynthesis; (R)-pantothenate biosynthesis; (R)-pantoate from 3-methyl-2-oxobutanoate: step 2/2.</text>
</comment>
<dbReference type="SUPFAM" id="SSF48179">
    <property type="entry name" value="6-phosphogluconate dehydrogenase C-terminal domain-like"/>
    <property type="match status" value="1"/>
</dbReference>
<evidence type="ECO:0000256" key="10">
    <source>
        <dbReference type="ARBA" id="ARBA00048793"/>
    </source>
</evidence>
<name>A0A2A6E2F3_9BACL</name>
<keyword evidence="7 11" id="KW-0521">NADP</keyword>
<evidence type="ECO:0000256" key="11">
    <source>
        <dbReference type="RuleBase" id="RU362068"/>
    </source>
</evidence>
<reference evidence="13 14" key="1">
    <citation type="submission" date="2016-12" db="EMBL/GenBank/DDBJ databases">
        <title>Candidatus Reconcilibacillus cellulovorans genome.</title>
        <authorList>
            <person name="Kolinko S."/>
            <person name="Wu Y.-W."/>
            <person name="Tachea F."/>
            <person name="Denzel E."/>
            <person name="Hiras J."/>
            <person name="Baecker N."/>
            <person name="Chan L.J."/>
            <person name="Eichorst S.A."/>
            <person name="Frey D."/>
            <person name="Adams P.D."/>
            <person name="Pray T."/>
            <person name="Tanjore D."/>
            <person name="Petzold C.J."/>
            <person name="Gladden J.M."/>
            <person name="Simmons B.A."/>
            <person name="Singer S.W."/>
        </authorList>
    </citation>
    <scope>NUCLEOTIDE SEQUENCE [LARGE SCALE GENOMIC DNA]</scope>
    <source>
        <strain evidence="13">JTherm</strain>
    </source>
</reference>
<gene>
    <name evidence="13" type="ORF">BLM47_02940</name>
</gene>
<proteinExistence type="inferred from homology"/>
<organism evidence="13 14">
    <name type="scientific">Candidatus Reconcilbacillus cellulovorans</name>
    <dbReference type="NCBI Taxonomy" id="1906605"/>
    <lineage>
        <taxon>Bacteria</taxon>
        <taxon>Bacillati</taxon>
        <taxon>Bacillota</taxon>
        <taxon>Bacilli</taxon>
        <taxon>Bacillales</taxon>
        <taxon>Paenibacillaceae</taxon>
        <taxon>Candidatus Reconcilbacillus</taxon>
    </lineage>
</organism>
<dbReference type="PANTHER" id="PTHR43765:SF2">
    <property type="entry name" value="2-DEHYDROPANTOATE 2-REDUCTASE"/>
    <property type="match status" value="1"/>
</dbReference>
<evidence type="ECO:0000256" key="6">
    <source>
        <dbReference type="ARBA" id="ARBA00022655"/>
    </source>
</evidence>
<dbReference type="PANTHER" id="PTHR43765">
    <property type="entry name" value="2-DEHYDROPANTOATE 2-REDUCTASE-RELATED"/>
    <property type="match status" value="1"/>
</dbReference>
<dbReference type="InterPro" id="IPR003710">
    <property type="entry name" value="ApbA"/>
</dbReference>
<accession>A0A2A6E2F3</accession>
<protein>
    <recommendedName>
        <fullName evidence="5 11">2-dehydropantoate 2-reductase</fullName>
        <ecNumber evidence="4 11">1.1.1.169</ecNumber>
    </recommendedName>
    <alternativeName>
        <fullName evidence="9 11">Ketopantoate reductase</fullName>
    </alternativeName>
</protein>
<dbReference type="FunFam" id="1.10.1040.10:FF:000017">
    <property type="entry name" value="2-dehydropantoate 2-reductase"/>
    <property type="match status" value="1"/>
</dbReference>
<dbReference type="InterPro" id="IPR008927">
    <property type="entry name" value="6-PGluconate_DH-like_C_sf"/>
</dbReference>
<evidence type="ECO:0000256" key="2">
    <source>
        <dbReference type="ARBA" id="ARBA00004994"/>
    </source>
</evidence>
<comment type="function">
    <text evidence="1 11">Catalyzes the NADPH-dependent reduction of ketopantoate into pantoic acid.</text>
</comment>